<dbReference type="PANTHER" id="PTHR48045">
    <property type="entry name" value="UDP-GLYCOSYLTRANSFERASE 72B1"/>
    <property type="match status" value="1"/>
</dbReference>
<evidence type="ECO:0000313" key="2">
    <source>
        <dbReference type="EMBL" id="KAG5167343.1"/>
    </source>
</evidence>
<dbReference type="Gene3D" id="3.40.50.2000">
    <property type="entry name" value="Glycogen Phosphorylase B"/>
    <property type="match status" value="2"/>
</dbReference>
<gene>
    <name evidence="2" type="ORF">JR316_007691</name>
</gene>
<sequence length="528" mass="58500">MSSSHKKNPHFLFSSIPAWGNLAFFGHTRSFCNLAARIVKEDEHALVTLLLTPNLIKNAQAEVEAEFRGAVPDSVIRRVRILSSIKHQKLRLVELFRVHAQAYASEYYPALIQGKALTCAVTGTIFDGVTPPNVVVIDYMAYPILQVTRAISGTSVPIIAWITGHVSNVIRSMGPEHFGGIGDLGAKMKTEAARLGVSPLELGDSLLDTSIGTIVKVPGLVEMYDWELFPQILPQPVEVPLSTIVKFGHRSIKEADDVLVTSTHSFEEESMDGLKAWLSEWNKDAYIIGPLLPSGYGILEESDRGSKETRDFLDKVLKEHGENSVIFLSFGTVFWPTSQDYIEEAIEAFIEKNIPFLLCYASHIANLSEEIINKVQGSGIGLVSKWLPQQFILNHPATGWFISHCGHNSVMESLASGIPMLCWPFHADQPYGAAHISENLKVGIELIEVRTGASGLKPLRRNGRQAKGSREAFGIEIRRVIDDLRAERGTEIRKNAANMKPKLANTWAADGGIGRKEFERFLTKYNFL</sequence>
<evidence type="ECO:0008006" key="3">
    <source>
        <dbReference type="Google" id="ProtNLM"/>
    </source>
</evidence>
<proteinExistence type="predicted"/>
<keyword evidence="1" id="KW-0808">Transferase</keyword>
<evidence type="ECO:0000256" key="1">
    <source>
        <dbReference type="ARBA" id="ARBA00022679"/>
    </source>
</evidence>
<dbReference type="AlphaFoldDB" id="A0A8H8CJ36"/>
<dbReference type="CDD" id="cd03784">
    <property type="entry name" value="GT1_Gtf-like"/>
    <property type="match status" value="1"/>
</dbReference>
<dbReference type="InterPro" id="IPR002213">
    <property type="entry name" value="UDP_glucos_trans"/>
</dbReference>
<name>A0A8H8CJ36_PSICU</name>
<dbReference type="EMBL" id="JAFIQS010000007">
    <property type="protein sequence ID" value="KAG5167343.1"/>
    <property type="molecule type" value="Genomic_DNA"/>
</dbReference>
<dbReference type="SUPFAM" id="SSF53756">
    <property type="entry name" value="UDP-Glycosyltransferase/glycogen phosphorylase"/>
    <property type="match status" value="1"/>
</dbReference>
<dbReference type="GO" id="GO:0008194">
    <property type="term" value="F:UDP-glycosyltransferase activity"/>
    <property type="evidence" value="ECO:0007669"/>
    <property type="project" value="InterPro"/>
</dbReference>
<dbReference type="Pfam" id="PF00201">
    <property type="entry name" value="UDPGT"/>
    <property type="match status" value="1"/>
</dbReference>
<dbReference type="PANTHER" id="PTHR48045:SF31">
    <property type="entry name" value="UDP-GLYCOSYLTRANSFERASE 76B1-LIKE"/>
    <property type="match status" value="1"/>
</dbReference>
<comment type="caution">
    <text evidence="2">The sequence shown here is derived from an EMBL/GenBank/DDBJ whole genome shotgun (WGS) entry which is preliminary data.</text>
</comment>
<reference evidence="2" key="1">
    <citation type="submission" date="2021-02" db="EMBL/GenBank/DDBJ databases">
        <title>Psilocybe cubensis genome.</title>
        <authorList>
            <person name="Mckernan K.J."/>
            <person name="Crawford S."/>
            <person name="Trippe A."/>
            <person name="Kane L.T."/>
            <person name="Mclaughlin S."/>
        </authorList>
    </citation>
    <scope>NUCLEOTIDE SEQUENCE [LARGE SCALE GENOMIC DNA]</scope>
    <source>
        <strain evidence="2">MGC-MH-2018</strain>
    </source>
</reference>
<accession>A0A8H8CJ36</accession>
<protein>
    <recommendedName>
        <fullName evidence="3">UDP-Glycosyltransferase/glycogen phosphorylase</fullName>
    </recommendedName>
</protein>
<organism evidence="2">
    <name type="scientific">Psilocybe cubensis</name>
    <name type="common">Psychedelic mushroom</name>
    <name type="synonym">Stropharia cubensis</name>
    <dbReference type="NCBI Taxonomy" id="181762"/>
    <lineage>
        <taxon>Eukaryota</taxon>
        <taxon>Fungi</taxon>
        <taxon>Dikarya</taxon>
        <taxon>Basidiomycota</taxon>
        <taxon>Agaricomycotina</taxon>
        <taxon>Agaricomycetes</taxon>
        <taxon>Agaricomycetidae</taxon>
        <taxon>Agaricales</taxon>
        <taxon>Agaricineae</taxon>
        <taxon>Strophariaceae</taxon>
        <taxon>Psilocybe</taxon>
    </lineage>
</organism>